<accession>A0ABP6GY68</accession>
<name>A0ABP6GY68_9MICO</name>
<evidence type="ECO:0008006" key="3">
    <source>
        <dbReference type="Google" id="ProtNLM"/>
    </source>
</evidence>
<keyword evidence="2" id="KW-1185">Reference proteome</keyword>
<gene>
    <name evidence="1" type="ORF">GCM10009867_07030</name>
</gene>
<reference evidence="2" key="1">
    <citation type="journal article" date="2019" name="Int. J. Syst. Evol. Microbiol.">
        <title>The Global Catalogue of Microorganisms (GCM) 10K type strain sequencing project: providing services to taxonomists for standard genome sequencing and annotation.</title>
        <authorList>
            <consortium name="The Broad Institute Genomics Platform"/>
            <consortium name="The Broad Institute Genome Sequencing Center for Infectious Disease"/>
            <person name="Wu L."/>
            <person name="Ma J."/>
        </authorList>
    </citation>
    <scope>NUCLEOTIDE SEQUENCE [LARGE SCALE GENOMIC DNA]</scope>
    <source>
        <strain evidence="2">JCM 16378</strain>
    </source>
</reference>
<evidence type="ECO:0000313" key="2">
    <source>
        <dbReference type="Proteomes" id="UP001501326"/>
    </source>
</evidence>
<protein>
    <recommendedName>
        <fullName evidence="3">DUF2188 domain-containing protein</fullName>
    </recommendedName>
</protein>
<dbReference type="EMBL" id="BAAARN010000001">
    <property type="protein sequence ID" value="GAA2732023.1"/>
    <property type="molecule type" value="Genomic_DNA"/>
</dbReference>
<comment type="caution">
    <text evidence="1">The sequence shown here is derived from an EMBL/GenBank/DDBJ whole genome shotgun (WGS) entry which is preliminary data.</text>
</comment>
<evidence type="ECO:0000313" key="1">
    <source>
        <dbReference type="EMBL" id="GAA2732023.1"/>
    </source>
</evidence>
<proteinExistence type="predicted"/>
<dbReference type="Proteomes" id="UP001501326">
    <property type="component" value="Unassembled WGS sequence"/>
</dbReference>
<organism evidence="1 2">
    <name type="scientific">Pedococcus aerophilus</name>
    <dbReference type="NCBI Taxonomy" id="436356"/>
    <lineage>
        <taxon>Bacteria</taxon>
        <taxon>Bacillati</taxon>
        <taxon>Actinomycetota</taxon>
        <taxon>Actinomycetes</taxon>
        <taxon>Micrococcales</taxon>
        <taxon>Intrasporangiaceae</taxon>
        <taxon>Pedococcus</taxon>
    </lineage>
</organism>
<sequence>MAAMSEAWTWTYLDADGKELSGDELVTTAFPSQSDAENWFGESWHELGEAGVDAVVLHREGVVVYGPMSLRAAE</sequence>